<keyword evidence="2" id="KW-0472">Membrane</keyword>
<name>A0A2T3AAC0_9PEZI</name>
<dbReference type="OrthoDB" id="5396810at2759"/>
<organism evidence="3 4">
    <name type="scientific">Coniella lustricola</name>
    <dbReference type="NCBI Taxonomy" id="2025994"/>
    <lineage>
        <taxon>Eukaryota</taxon>
        <taxon>Fungi</taxon>
        <taxon>Dikarya</taxon>
        <taxon>Ascomycota</taxon>
        <taxon>Pezizomycotina</taxon>
        <taxon>Sordariomycetes</taxon>
        <taxon>Sordariomycetidae</taxon>
        <taxon>Diaporthales</taxon>
        <taxon>Schizoparmaceae</taxon>
        <taxon>Coniella</taxon>
    </lineage>
</organism>
<keyword evidence="4" id="KW-1185">Reference proteome</keyword>
<evidence type="ECO:0000313" key="3">
    <source>
        <dbReference type="EMBL" id="PSR88627.1"/>
    </source>
</evidence>
<sequence length="475" mass="50916">MPHPYLEDAAGDYSTLEYSASTQRTSSHQFSHLSQPGIEVAVQQAPETVSPTIYDQKVPTPDQHLKASTEPAVAPTRASRTRPWFLERPRRFWILAGVVILLIAAVVGGAVGGVLSSRRSSSSGSSSASTSSSSSPSTSTNGTGGSGTNTYVHVDSKLTATNYTDSDGGSYRAVFFQDTNSSVIGRIWNSQNSTWRTVNITDKLPQRHILAGSPLTATAKSIDSGQLHVWCVLQDQSIHDYYWDGEDSDPVEATWTETSTIGGAVQTVWAGSGLASAWQRPWDQTSDASGSWILAFQNTSGEIAVVNDTGPNAVAVGKQGAAEGTSLAMEFKFNQDGGTQVLMTYQSNSDVLGTTWPPFSNTSSSWNTAEDVGDLIIQDIDPASDGLQFANAPITNAIYLFLALMPNGTVPASKYTKEFVPIPYISFASGPSANFTAIATTSNEFFYGIWDDSVYEYKINTGNLGTFTYNSVVYP</sequence>
<evidence type="ECO:0000256" key="2">
    <source>
        <dbReference type="SAM" id="Phobius"/>
    </source>
</evidence>
<dbReference type="Proteomes" id="UP000241462">
    <property type="component" value="Unassembled WGS sequence"/>
</dbReference>
<accession>A0A2T3AAC0</accession>
<dbReference type="InParanoid" id="A0A2T3AAC0"/>
<protein>
    <recommendedName>
        <fullName evidence="5">Fucose-specific lectin</fullName>
    </recommendedName>
</protein>
<evidence type="ECO:0008006" key="5">
    <source>
        <dbReference type="Google" id="ProtNLM"/>
    </source>
</evidence>
<feature type="transmembrane region" description="Helical" evidence="2">
    <location>
        <begin position="92"/>
        <end position="115"/>
    </location>
</feature>
<feature type="compositionally biased region" description="Low complexity" evidence="1">
    <location>
        <begin position="116"/>
        <end position="141"/>
    </location>
</feature>
<keyword evidence="2" id="KW-0812">Transmembrane</keyword>
<dbReference type="Gene3D" id="2.120.10.70">
    <property type="entry name" value="Fucose-specific lectin"/>
    <property type="match status" value="1"/>
</dbReference>
<gene>
    <name evidence="3" type="ORF">BD289DRAFT_431897</name>
</gene>
<feature type="region of interest" description="Disordered" evidence="1">
    <location>
        <begin position="116"/>
        <end position="148"/>
    </location>
</feature>
<reference evidence="3 4" key="1">
    <citation type="journal article" date="2018" name="Mycol. Prog.">
        <title>Coniella lustricola, a new species from submerged detritus.</title>
        <authorList>
            <person name="Raudabaugh D.B."/>
            <person name="Iturriaga T."/>
            <person name="Carver A."/>
            <person name="Mondo S."/>
            <person name="Pangilinan J."/>
            <person name="Lipzen A."/>
            <person name="He G."/>
            <person name="Amirebrahimi M."/>
            <person name="Grigoriev I.V."/>
            <person name="Miller A.N."/>
        </authorList>
    </citation>
    <scope>NUCLEOTIDE SEQUENCE [LARGE SCALE GENOMIC DNA]</scope>
    <source>
        <strain evidence="3 4">B22-T-1</strain>
    </source>
</reference>
<dbReference type="EMBL" id="KZ678426">
    <property type="protein sequence ID" value="PSR88627.1"/>
    <property type="molecule type" value="Genomic_DNA"/>
</dbReference>
<keyword evidence="2" id="KW-1133">Transmembrane helix</keyword>
<evidence type="ECO:0000313" key="4">
    <source>
        <dbReference type="Proteomes" id="UP000241462"/>
    </source>
</evidence>
<evidence type="ECO:0000256" key="1">
    <source>
        <dbReference type="SAM" id="MobiDB-lite"/>
    </source>
</evidence>
<dbReference type="AlphaFoldDB" id="A0A2T3AAC0"/>
<proteinExistence type="predicted"/>
<dbReference type="SUPFAM" id="SSF89372">
    <property type="entry name" value="Fucose-specific lectin"/>
    <property type="match status" value="1"/>
</dbReference>